<evidence type="ECO:0000256" key="5">
    <source>
        <dbReference type="ARBA" id="ARBA00022847"/>
    </source>
</evidence>
<evidence type="ECO:0000256" key="7">
    <source>
        <dbReference type="ARBA" id="ARBA00023136"/>
    </source>
</evidence>
<keyword evidence="2" id="KW-0813">Transport</keyword>
<evidence type="ECO:0000256" key="3">
    <source>
        <dbReference type="ARBA" id="ARBA00022592"/>
    </source>
</evidence>
<dbReference type="PANTHER" id="PTHR24064">
    <property type="entry name" value="SOLUTE CARRIER FAMILY 22 MEMBER"/>
    <property type="match status" value="1"/>
</dbReference>
<dbReference type="InterPro" id="IPR020846">
    <property type="entry name" value="MFS_dom"/>
</dbReference>
<proteinExistence type="inferred from homology"/>
<name>A0AAE1MXH2_9FABA</name>
<dbReference type="GO" id="GO:0016020">
    <property type="term" value="C:membrane"/>
    <property type="evidence" value="ECO:0007669"/>
    <property type="project" value="UniProtKB-SubCell"/>
</dbReference>
<dbReference type="Gene3D" id="1.20.1250.20">
    <property type="entry name" value="MFS general substrate transporter like domains"/>
    <property type="match status" value="2"/>
</dbReference>
<keyword evidence="5" id="KW-0769">Symport</keyword>
<organism evidence="12 13">
    <name type="scientific">Acacia crassicarpa</name>
    <name type="common">northern wattle</name>
    <dbReference type="NCBI Taxonomy" id="499986"/>
    <lineage>
        <taxon>Eukaryota</taxon>
        <taxon>Viridiplantae</taxon>
        <taxon>Streptophyta</taxon>
        <taxon>Embryophyta</taxon>
        <taxon>Tracheophyta</taxon>
        <taxon>Spermatophyta</taxon>
        <taxon>Magnoliopsida</taxon>
        <taxon>eudicotyledons</taxon>
        <taxon>Gunneridae</taxon>
        <taxon>Pentapetalae</taxon>
        <taxon>rosids</taxon>
        <taxon>fabids</taxon>
        <taxon>Fabales</taxon>
        <taxon>Fabaceae</taxon>
        <taxon>Caesalpinioideae</taxon>
        <taxon>mimosoid clade</taxon>
        <taxon>Acacieae</taxon>
        <taxon>Acacia</taxon>
    </lineage>
</organism>
<evidence type="ECO:0000256" key="9">
    <source>
        <dbReference type="SAM" id="MobiDB-lite"/>
    </source>
</evidence>
<dbReference type="Proteomes" id="UP001293593">
    <property type="component" value="Unassembled WGS sequence"/>
</dbReference>
<keyword evidence="3" id="KW-0592">Phosphate transport</keyword>
<evidence type="ECO:0000256" key="1">
    <source>
        <dbReference type="ARBA" id="ARBA00004141"/>
    </source>
</evidence>
<feature type="domain" description="Major facilitator superfamily (MFS) profile" evidence="11">
    <location>
        <begin position="24"/>
        <end position="509"/>
    </location>
</feature>
<keyword evidence="7 10" id="KW-0472">Membrane</keyword>
<dbReference type="InterPro" id="IPR005828">
    <property type="entry name" value="MFS_sugar_transport-like"/>
</dbReference>
<dbReference type="AlphaFoldDB" id="A0AAE1MXH2"/>
<dbReference type="NCBIfam" id="TIGR00887">
    <property type="entry name" value="2A0109"/>
    <property type="match status" value="1"/>
</dbReference>
<evidence type="ECO:0000313" key="13">
    <source>
        <dbReference type="Proteomes" id="UP001293593"/>
    </source>
</evidence>
<feature type="transmembrane region" description="Helical" evidence="10">
    <location>
        <begin position="486"/>
        <end position="504"/>
    </location>
</feature>
<dbReference type="InterPro" id="IPR036259">
    <property type="entry name" value="MFS_trans_sf"/>
</dbReference>
<dbReference type="GO" id="GO:0006817">
    <property type="term" value="P:phosphate ion transport"/>
    <property type="evidence" value="ECO:0007669"/>
    <property type="project" value="UniProtKB-KW"/>
</dbReference>
<dbReference type="Pfam" id="PF00083">
    <property type="entry name" value="Sugar_tr"/>
    <property type="match status" value="1"/>
</dbReference>
<comment type="similarity">
    <text evidence="8">Belongs to the major facilitator superfamily. Phosphate:H(+) symporter (TC 2.A.1.9) family.</text>
</comment>
<dbReference type="PROSITE" id="PS50850">
    <property type="entry name" value="MFS"/>
    <property type="match status" value="1"/>
</dbReference>
<feature type="transmembrane region" description="Helical" evidence="10">
    <location>
        <begin position="374"/>
        <end position="393"/>
    </location>
</feature>
<dbReference type="FunFam" id="1.20.1250.20:FF:000175">
    <property type="entry name" value="Inorganic phosphate transporter 1-6"/>
    <property type="match status" value="1"/>
</dbReference>
<feature type="transmembrane region" description="Helical" evidence="10">
    <location>
        <begin position="345"/>
        <end position="368"/>
    </location>
</feature>
<evidence type="ECO:0000256" key="8">
    <source>
        <dbReference type="ARBA" id="ARBA00044504"/>
    </source>
</evidence>
<dbReference type="GO" id="GO:0031669">
    <property type="term" value="P:cellular response to nutrient levels"/>
    <property type="evidence" value="ECO:0007669"/>
    <property type="project" value="UniProtKB-ARBA"/>
</dbReference>
<gene>
    <name evidence="12" type="ORF">QN277_016825</name>
</gene>
<comment type="subcellular location">
    <subcellularLocation>
        <location evidence="1">Membrane</location>
        <topology evidence="1">Multi-pass membrane protein</topology>
    </subcellularLocation>
</comment>
<feature type="transmembrane region" description="Helical" evidence="10">
    <location>
        <begin position="405"/>
        <end position="424"/>
    </location>
</feature>
<evidence type="ECO:0000256" key="4">
    <source>
        <dbReference type="ARBA" id="ARBA00022692"/>
    </source>
</evidence>
<dbReference type="GO" id="GO:0015293">
    <property type="term" value="F:symporter activity"/>
    <property type="evidence" value="ECO:0007669"/>
    <property type="project" value="UniProtKB-KW"/>
</dbReference>
<dbReference type="GO" id="GO:0036377">
    <property type="term" value="P:arbuscular mycorrhizal association"/>
    <property type="evidence" value="ECO:0007669"/>
    <property type="project" value="UniProtKB-ARBA"/>
</dbReference>
<feature type="transmembrane region" description="Helical" evidence="10">
    <location>
        <begin position="100"/>
        <end position="119"/>
    </location>
</feature>
<feature type="transmembrane region" description="Helical" evidence="10">
    <location>
        <begin position="125"/>
        <end position="142"/>
    </location>
</feature>
<sequence>MAGDQRDVLNALDVAKTQWYHFTAIVVAGMGFFTDAYDLFSIPNVTKLLGRIYYTEQGSKKPGSLPPGPSMAVNGVALCGTLAGQLFFGWLGDKLGRKKAYGITLALMVISSLASGLSFGDTPKGVITTLCFFRFWLGFGIGGDYPLSATIMSEYANKKTRGAFIAAVFAMQGFGILVGGIVSLIVAAAFDHAYKAPSYDKDPVASLPRQADYVWRIILMFGAVPAALTFYSRAKMPETARYTALVARNEKQAALDMAKVLQVEVGEEQPKKEEKPNERGRANFGLFSHEFARRHGLHLLGTCTTWFLLDIAYYSSNLFQKDIYSAVGWIPHAGEMSALQEVYKVARASVLIALCGTVPGYWFTVAFIDILGRFFIQLMGFFFMTVFMFALAIPYDHWTKKENRAGFLVMYALTFFFANFGPNATTFVVPAEIFPARLRSTCHGLSSAAGKAGAIVGAFGFLYAAQSKDPNKTDEGYPTGIGMKNTLIILGCINFVGLLFTFLVPESKGKSLEELSRENEEEEEENGDHGTESASRRTVPV</sequence>
<keyword evidence="4 10" id="KW-0812">Transmembrane</keyword>
<dbReference type="InterPro" id="IPR004738">
    <property type="entry name" value="Phos_permease"/>
</dbReference>
<dbReference type="CDD" id="cd17364">
    <property type="entry name" value="MFS_PhT"/>
    <property type="match status" value="1"/>
</dbReference>
<protein>
    <recommendedName>
        <fullName evidence="11">Major facilitator superfamily (MFS) profile domain-containing protein</fullName>
    </recommendedName>
</protein>
<dbReference type="EMBL" id="JAWXYG010000003">
    <property type="protein sequence ID" value="KAK4279067.1"/>
    <property type="molecule type" value="Genomic_DNA"/>
</dbReference>
<evidence type="ECO:0000259" key="11">
    <source>
        <dbReference type="PROSITE" id="PS50850"/>
    </source>
</evidence>
<feature type="transmembrane region" description="Helical" evidence="10">
    <location>
        <begin position="163"/>
        <end position="190"/>
    </location>
</feature>
<evidence type="ECO:0000256" key="6">
    <source>
        <dbReference type="ARBA" id="ARBA00022989"/>
    </source>
</evidence>
<feature type="transmembrane region" description="Helical" evidence="10">
    <location>
        <begin position="71"/>
        <end position="91"/>
    </location>
</feature>
<evidence type="ECO:0000313" key="12">
    <source>
        <dbReference type="EMBL" id="KAK4279067.1"/>
    </source>
</evidence>
<feature type="transmembrane region" description="Helical" evidence="10">
    <location>
        <begin position="444"/>
        <end position="465"/>
    </location>
</feature>
<evidence type="ECO:0000256" key="10">
    <source>
        <dbReference type="SAM" id="Phobius"/>
    </source>
</evidence>
<dbReference type="GO" id="GO:0005315">
    <property type="term" value="F:phosphate transmembrane transporter activity"/>
    <property type="evidence" value="ECO:0007669"/>
    <property type="project" value="InterPro"/>
</dbReference>
<evidence type="ECO:0000256" key="2">
    <source>
        <dbReference type="ARBA" id="ARBA00022448"/>
    </source>
</evidence>
<keyword evidence="13" id="KW-1185">Reference proteome</keyword>
<comment type="caution">
    <text evidence="12">The sequence shown here is derived from an EMBL/GenBank/DDBJ whole genome shotgun (WGS) entry which is preliminary data.</text>
</comment>
<feature type="region of interest" description="Disordered" evidence="9">
    <location>
        <begin position="511"/>
        <end position="541"/>
    </location>
</feature>
<keyword evidence="6 10" id="KW-1133">Transmembrane helix</keyword>
<dbReference type="GO" id="GO:0009610">
    <property type="term" value="P:response to symbiotic fungus"/>
    <property type="evidence" value="ECO:0007669"/>
    <property type="project" value="UniProtKB-ARBA"/>
</dbReference>
<feature type="transmembrane region" description="Helical" evidence="10">
    <location>
        <begin position="213"/>
        <end position="231"/>
    </location>
</feature>
<dbReference type="SUPFAM" id="SSF103473">
    <property type="entry name" value="MFS general substrate transporter"/>
    <property type="match status" value="1"/>
</dbReference>
<accession>A0AAE1MXH2</accession>
<reference evidence="12" key="1">
    <citation type="submission" date="2023-10" db="EMBL/GenBank/DDBJ databases">
        <title>Chromosome-level genome of the transformable northern wattle, Acacia crassicarpa.</title>
        <authorList>
            <person name="Massaro I."/>
            <person name="Sinha N.R."/>
            <person name="Poethig S."/>
            <person name="Leichty A.R."/>
        </authorList>
    </citation>
    <scope>NUCLEOTIDE SEQUENCE</scope>
    <source>
        <strain evidence="12">Acra3RX</strain>
        <tissue evidence="12">Leaf</tissue>
    </source>
</reference>